<dbReference type="Pfam" id="PF10730">
    <property type="entry name" value="DUF2521"/>
    <property type="match status" value="1"/>
</dbReference>
<dbReference type="Proteomes" id="UP001225646">
    <property type="component" value="Unassembled WGS sequence"/>
</dbReference>
<dbReference type="InterPro" id="IPR019667">
    <property type="entry name" value="Uncharacterised_YbaK"/>
</dbReference>
<reference evidence="1 2" key="1">
    <citation type="submission" date="2023-07" db="EMBL/GenBank/DDBJ databases">
        <title>Genomic Encyclopedia of Type Strains, Phase IV (KMG-IV): sequencing the most valuable type-strain genomes for metagenomic binning, comparative biology and taxonomic classification.</title>
        <authorList>
            <person name="Goeker M."/>
        </authorList>
    </citation>
    <scope>NUCLEOTIDE SEQUENCE [LARGE SCALE GENOMIC DNA]</scope>
    <source>
        <strain evidence="1 2">DSM 19092</strain>
    </source>
</reference>
<comment type="caution">
    <text evidence="1">The sequence shown here is derived from an EMBL/GenBank/DDBJ whole genome shotgun (WGS) entry which is preliminary data.</text>
</comment>
<name>A0ABT9VSN8_9BACI</name>
<evidence type="ECO:0000313" key="2">
    <source>
        <dbReference type="Proteomes" id="UP001225646"/>
    </source>
</evidence>
<proteinExistence type="predicted"/>
<dbReference type="EMBL" id="JAUSTR010000036">
    <property type="protein sequence ID" value="MDQ0163994.1"/>
    <property type="molecule type" value="Genomic_DNA"/>
</dbReference>
<accession>A0ABT9VSN8</accession>
<evidence type="ECO:0008006" key="3">
    <source>
        <dbReference type="Google" id="ProtNLM"/>
    </source>
</evidence>
<gene>
    <name evidence="1" type="ORF">J2S06_003138</name>
</gene>
<keyword evidence="2" id="KW-1185">Reference proteome</keyword>
<protein>
    <recommendedName>
        <fullName evidence="3">DUF2521 family protein</fullName>
    </recommendedName>
</protein>
<organism evidence="1 2">
    <name type="scientific">Aeribacillus alveayuensis</name>
    <dbReference type="NCBI Taxonomy" id="279215"/>
    <lineage>
        <taxon>Bacteria</taxon>
        <taxon>Bacillati</taxon>
        <taxon>Bacillota</taxon>
        <taxon>Bacilli</taxon>
        <taxon>Bacillales</taxon>
        <taxon>Bacillaceae</taxon>
        <taxon>Aeribacillus</taxon>
    </lineage>
</organism>
<dbReference type="RefSeq" id="WP_419152893.1">
    <property type="nucleotide sequence ID" value="NZ_JAUSTR010000036.1"/>
</dbReference>
<evidence type="ECO:0000313" key="1">
    <source>
        <dbReference type="EMBL" id="MDQ0163994.1"/>
    </source>
</evidence>
<sequence length="147" mass="17674">MTVIHSLSQKRQEKQIKYELNILKELSLQKIKEKIKEHFIFFFQSRILYQAIVEETCIDHTIEAFLLGAHFSRFGFYGESIEMVHARCSNEIDELTRSLYDYIICWGKSTNDDLVDESIHLTCEIFVHFWWREGYRIGKQRHKLKLI</sequence>